<dbReference type="PANTHER" id="PTHR33516:SF2">
    <property type="entry name" value="LEXA REPRESSOR-RELATED"/>
    <property type="match status" value="1"/>
</dbReference>
<dbReference type="GO" id="GO:0016787">
    <property type="term" value="F:hydrolase activity"/>
    <property type="evidence" value="ECO:0007669"/>
    <property type="project" value="UniProtKB-KW"/>
</dbReference>
<dbReference type="GO" id="GO:0006281">
    <property type="term" value="P:DNA repair"/>
    <property type="evidence" value="ECO:0007669"/>
    <property type="project" value="UniProtKB-KW"/>
</dbReference>
<accession>A0A0S2SL79</accession>
<evidence type="ECO:0000256" key="2">
    <source>
        <dbReference type="ARBA" id="ARBA00022763"/>
    </source>
</evidence>
<dbReference type="CDD" id="cd06529">
    <property type="entry name" value="S24_LexA-like"/>
    <property type="match status" value="1"/>
</dbReference>
<evidence type="ECO:0000256" key="1">
    <source>
        <dbReference type="ARBA" id="ARBA00007484"/>
    </source>
</evidence>
<evidence type="ECO:0000256" key="7">
    <source>
        <dbReference type="RuleBase" id="RU003991"/>
    </source>
</evidence>
<dbReference type="KEGG" id="asr:WL1483_3073"/>
<dbReference type="Proteomes" id="UP000058114">
    <property type="component" value="Chromosome"/>
</dbReference>
<evidence type="ECO:0000313" key="10">
    <source>
        <dbReference type="Proteomes" id="UP000058114"/>
    </source>
</evidence>
<dbReference type="SUPFAM" id="SSF51306">
    <property type="entry name" value="LexA/Signal peptidase"/>
    <property type="match status" value="1"/>
</dbReference>
<reference evidence="9 10" key="2">
    <citation type="journal article" date="2016" name="Genome Announc.">
        <title>Complete Genome Sequence of the Highly Virulent Aeromonas schubertii Strain WL1483, Isolated from Diseased Snakehead Fish (Channa argus) in China.</title>
        <authorList>
            <person name="Liu L."/>
            <person name="Li N."/>
            <person name="Zhang D."/>
            <person name="Fu X."/>
            <person name="Shi C."/>
            <person name="Lin Q."/>
            <person name="Hao G."/>
        </authorList>
    </citation>
    <scope>NUCLEOTIDE SEQUENCE [LARGE SCALE GENOMIC DNA]</scope>
    <source>
        <strain evidence="9 10">WL1483</strain>
    </source>
</reference>
<proteinExistence type="inferred from homology"/>
<gene>
    <name evidence="9" type="primary">umuD</name>
    <name evidence="9" type="ORF">WL1483_3073</name>
</gene>
<dbReference type="Pfam" id="PF00717">
    <property type="entry name" value="Peptidase_S24"/>
    <property type="match status" value="1"/>
</dbReference>
<feature type="domain" description="Peptidase S24/S26A/S26B/S26C" evidence="8">
    <location>
        <begin position="16"/>
        <end position="130"/>
    </location>
</feature>
<keyword evidence="6" id="KW-0742">SOS response</keyword>
<dbReference type="InterPro" id="IPR006197">
    <property type="entry name" value="Peptidase_S24_LexA"/>
</dbReference>
<dbReference type="PANTHER" id="PTHR33516">
    <property type="entry name" value="LEXA REPRESSOR"/>
    <property type="match status" value="1"/>
</dbReference>
<keyword evidence="5" id="KW-0234">DNA repair</keyword>
<dbReference type="GO" id="GO:0003677">
    <property type="term" value="F:DNA binding"/>
    <property type="evidence" value="ECO:0007669"/>
    <property type="project" value="InterPro"/>
</dbReference>
<dbReference type="EMBL" id="CP013067">
    <property type="protein sequence ID" value="ALP42492.1"/>
    <property type="molecule type" value="Genomic_DNA"/>
</dbReference>
<dbReference type="Gene3D" id="2.10.109.10">
    <property type="entry name" value="Umud Fragment, subunit A"/>
    <property type="match status" value="1"/>
</dbReference>
<organism evidence="9 10">
    <name type="scientific">Aeromonas schubertii</name>
    <dbReference type="NCBI Taxonomy" id="652"/>
    <lineage>
        <taxon>Bacteria</taxon>
        <taxon>Pseudomonadati</taxon>
        <taxon>Pseudomonadota</taxon>
        <taxon>Gammaproteobacteria</taxon>
        <taxon>Aeromonadales</taxon>
        <taxon>Aeromonadaceae</taxon>
        <taxon>Aeromonas</taxon>
    </lineage>
</organism>
<dbReference type="InterPro" id="IPR050077">
    <property type="entry name" value="LexA_repressor"/>
</dbReference>
<dbReference type="NCBIfam" id="NF007621">
    <property type="entry name" value="PRK10276.1"/>
    <property type="match status" value="1"/>
</dbReference>
<name>A0A0S2SL79_9GAMM</name>
<evidence type="ECO:0000259" key="8">
    <source>
        <dbReference type="Pfam" id="PF00717"/>
    </source>
</evidence>
<dbReference type="InterPro" id="IPR015927">
    <property type="entry name" value="Peptidase_S24_S26A/B/C"/>
</dbReference>
<dbReference type="GO" id="GO:0006355">
    <property type="term" value="P:regulation of DNA-templated transcription"/>
    <property type="evidence" value="ECO:0007669"/>
    <property type="project" value="InterPro"/>
</dbReference>
<dbReference type="GO" id="GO:0009432">
    <property type="term" value="P:SOS response"/>
    <property type="evidence" value="ECO:0007669"/>
    <property type="project" value="UniProtKB-KW"/>
</dbReference>
<dbReference type="RefSeq" id="WP_060587466.1">
    <property type="nucleotide sequence ID" value="NZ_CP013067.1"/>
</dbReference>
<protein>
    <submittedName>
        <fullName evidence="9">UV protection and mutation protein</fullName>
    </submittedName>
</protein>
<dbReference type="PATRIC" id="fig|652.5.peg.3822"/>
<keyword evidence="3 7" id="KW-0378">Hydrolase</keyword>
<dbReference type="AlphaFoldDB" id="A0A0S2SL79"/>
<keyword evidence="4 7" id="KW-0068">Autocatalytic cleavage</keyword>
<dbReference type="InterPro" id="IPR036286">
    <property type="entry name" value="LexA/Signal_pep-like_sf"/>
</dbReference>
<evidence type="ECO:0000256" key="4">
    <source>
        <dbReference type="ARBA" id="ARBA00022813"/>
    </source>
</evidence>
<evidence type="ECO:0000313" key="9">
    <source>
        <dbReference type="EMBL" id="ALP42492.1"/>
    </source>
</evidence>
<comment type="similarity">
    <text evidence="1 7">Belongs to the peptidase S24 family.</text>
</comment>
<keyword evidence="2" id="KW-0227">DNA damage</keyword>
<evidence type="ECO:0000256" key="5">
    <source>
        <dbReference type="ARBA" id="ARBA00023204"/>
    </source>
</evidence>
<reference evidence="10" key="1">
    <citation type="submission" date="2015-10" db="EMBL/GenBank/DDBJ databases">
        <title>Complete Genome Sequence of Aeromonas schubertii strain WL1483.</title>
        <authorList>
            <person name="Liu L."/>
        </authorList>
    </citation>
    <scope>NUCLEOTIDE SEQUENCE [LARGE SCALE GENOMIC DNA]</scope>
    <source>
        <strain evidence="10">WL1483</strain>
    </source>
</reference>
<dbReference type="InterPro" id="IPR039418">
    <property type="entry name" value="LexA-like"/>
</dbReference>
<sequence length="140" mass="15148">MFAQPTPDAPLLELPLFLSPVACGFPSPAQDYTEQTIDLNQLCVAHPAATYFVRAAGDSMVDYGIRDGDLLVVDRSRKAVHGCVVVAAVDGEFTVKRLQLEPSVALLPGNCAYRPIHFSDGQELEIFGVVSFVVHQMEAS</sequence>
<evidence type="ECO:0000256" key="3">
    <source>
        <dbReference type="ARBA" id="ARBA00022801"/>
    </source>
</evidence>
<dbReference type="PRINTS" id="PR00726">
    <property type="entry name" value="LEXASERPTASE"/>
</dbReference>
<evidence type="ECO:0000256" key="6">
    <source>
        <dbReference type="ARBA" id="ARBA00023236"/>
    </source>
</evidence>